<evidence type="ECO:0000259" key="9">
    <source>
        <dbReference type="Pfam" id="PF04239"/>
    </source>
</evidence>
<reference evidence="11" key="1">
    <citation type="journal article" date="2019" name="Int. J. Syst. Evol. Microbiol.">
        <title>The Global Catalogue of Microorganisms (GCM) 10K type strain sequencing project: providing services to taxonomists for standard genome sequencing and annotation.</title>
        <authorList>
            <consortium name="The Broad Institute Genomics Platform"/>
            <consortium name="The Broad Institute Genome Sequencing Center for Infectious Disease"/>
            <person name="Wu L."/>
            <person name="Ma J."/>
        </authorList>
    </citation>
    <scope>NUCLEOTIDE SEQUENCE [LARGE SCALE GENOMIC DNA]</scope>
    <source>
        <strain evidence="11">CGMCC 4.7237</strain>
    </source>
</reference>
<dbReference type="InterPro" id="IPR023090">
    <property type="entry name" value="UPF0702_alpha/beta_dom_sf"/>
</dbReference>
<dbReference type="EMBL" id="JBHSBB010000013">
    <property type="protein sequence ID" value="MFC4033416.1"/>
    <property type="molecule type" value="Genomic_DNA"/>
</dbReference>
<dbReference type="Pfam" id="PF04239">
    <property type="entry name" value="DUF421"/>
    <property type="match status" value="1"/>
</dbReference>
<feature type="transmembrane region" description="Helical" evidence="8">
    <location>
        <begin position="42"/>
        <end position="63"/>
    </location>
</feature>
<dbReference type="RefSeq" id="WP_386430511.1">
    <property type="nucleotide sequence ID" value="NZ_JBHSBB010000013.1"/>
</dbReference>
<comment type="subcellular location">
    <subcellularLocation>
        <location evidence="1">Cell membrane</location>
        <topology evidence="1">Multi-pass membrane protein</topology>
    </subcellularLocation>
</comment>
<keyword evidence="6 8" id="KW-0472">Membrane</keyword>
<keyword evidence="3" id="KW-1003">Cell membrane</keyword>
<evidence type="ECO:0000256" key="3">
    <source>
        <dbReference type="ARBA" id="ARBA00022475"/>
    </source>
</evidence>
<comment type="similarity">
    <text evidence="2">Belongs to the UPF0702 family.</text>
</comment>
<gene>
    <name evidence="10" type="ORF">ACFO3J_18300</name>
</gene>
<accession>A0ABV8HR99</accession>
<feature type="domain" description="YetF C-terminal" evidence="9">
    <location>
        <begin position="68"/>
        <end position="136"/>
    </location>
</feature>
<name>A0ABV8HR99_9ACTN</name>
<evidence type="ECO:0000313" key="11">
    <source>
        <dbReference type="Proteomes" id="UP001595765"/>
    </source>
</evidence>
<evidence type="ECO:0000256" key="2">
    <source>
        <dbReference type="ARBA" id="ARBA00006448"/>
    </source>
</evidence>
<protein>
    <submittedName>
        <fullName evidence="10">YetF domain-containing protein</fullName>
    </submittedName>
</protein>
<evidence type="ECO:0000256" key="1">
    <source>
        <dbReference type="ARBA" id="ARBA00004651"/>
    </source>
</evidence>
<evidence type="ECO:0000256" key="6">
    <source>
        <dbReference type="ARBA" id="ARBA00023136"/>
    </source>
</evidence>
<organism evidence="10 11">
    <name type="scientific">Streptomyces polygonati</name>
    <dbReference type="NCBI Taxonomy" id="1617087"/>
    <lineage>
        <taxon>Bacteria</taxon>
        <taxon>Bacillati</taxon>
        <taxon>Actinomycetota</taxon>
        <taxon>Actinomycetes</taxon>
        <taxon>Kitasatosporales</taxon>
        <taxon>Streptomycetaceae</taxon>
        <taxon>Streptomyces</taxon>
    </lineage>
</organism>
<dbReference type="InterPro" id="IPR007353">
    <property type="entry name" value="DUF421"/>
</dbReference>
<feature type="region of interest" description="Disordered" evidence="7">
    <location>
        <begin position="1"/>
        <end position="37"/>
    </location>
</feature>
<dbReference type="PANTHER" id="PTHR34582:SF6">
    <property type="entry name" value="UPF0702 TRANSMEMBRANE PROTEIN YCAP"/>
    <property type="match status" value="1"/>
</dbReference>
<keyword evidence="5 8" id="KW-1133">Transmembrane helix</keyword>
<dbReference type="Proteomes" id="UP001595765">
    <property type="component" value="Unassembled WGS sequence"/>
</dbReference>
<evidence type="ECO:0000256" key="8">
    <source>
        <dbReference type="SAM" id="Phobius"/>
    </source>
</evidence>
<dbReference type="PANTHER" id="PTHR34582">
    <property type="entry name" value="UPF0702 TRANSMEMBRANE PROTEIN YCAP"/>
    <property type="match status" value="1"/>
</dbReference>
<keyword evidence="11" id="KW-1185">Reference proteome</keyword>
<evidence type="ECO:0000313" key="10">
    <source>
        <dbReference type="EMBL" id="MFC4033416.1"/>
    </source>
</evidence>
<comment type="caution">
    <text evidence="10">The sequence shown here is derived from an EMBL/GenBank/DDBJ whole genome shotgun (WGS) entry which is preliminary data.</text>
</comment>
<proteinExistence type="inferred from homology"/>
<evidence type="ECO:0000256" key="7">
    <source>
        <dbReference type="SAM" id="MobiDB-lite"/>
    </source>
</evidence>
<evidence type="ECO:0000256" key="4">
    <source>
        <dbReference type="ARBA" id="ARBA00022692"/>
    </source>
</evidence>
<keyword evidence="4 8" id="KW-0812">Transmembrane</keyword>
<evidence type="ECO:0000256" key="5">
    <source>
        <dbReference type="ARBA" id="ARBA00022989"/>
    </source>
</evidence>
<sequence>MTVPFEPAGKQSCLRPTGPESLEEETSDGARSVGRSGADRRGVVRTVAVYILIGLNTAVNWWLARDTRAERLLEGTATTIIQDGSLDERALRRLSLHTSEIQHAVLLQNGDSISDVARGQLEPDGQLLISLKDTEQGATRGDIQALQASLDTIEQLLRHLTAPRTT</sequence>
<dbReference type="Gene3D" id="3.30.240.20">
    <property type="entry name" value="bsu07140 like domains"/>
    <property type="match status" value="1"/>
</dbReference>